<sequence length="114" mass="12447">MNYAPILLFAAMYAYATLAWSMPLWVGAVYLVASAACFCAYALDKSAARAGRRRSPESTLLMLGLACGWPGAVLAQQWLRHKSAKQSFRLPFHVTVAVNLLAFGWLASPPSVLR</sequence>
<evidence type="ECO:0000256" key="1">
    <source>
        <dbReference type="SAM" id="Phobius"/>
    </source>
</evidence>
<keyword evidence="1" id="KW-1133">Transmembrane helix</keyword>
<comment type="caution">
    <text evidence="2">The sequence shown here is derived from an EMBL/GenBank/DDBJ whole genome shotgun (WGS) entry which is preliminary data.</text>
</comment>
<gene>
    <name evidence="2" type="ORF">CR105_21050</name>
</gene>
<evidence type="ECO:0000313" key="3">
    <source>
        <dbReference type="Proteomes" id="UP000230390"/>
    </source>
</evidence>
<dbReference type="Proteomes" id="UP000230390">
    <property type="component" value="Unassembled WGS sequence"/>
</dbReference>
<dbReference type="RefSeq" id="WP_099791856.1">
    <property type="nucleotide sequence ID" value="NZ_JBHLYV010000097.1"/>
</dbReference>
<proteinExistence type="predicted"/>
<dbReference type="Pfam" id="PF06961">
    <property type="entry name" value="DUF1294"/>
    <property type="match status" value="1"/>
</dbReference>
<accession>A0A2G8TAI8</accession>
<reference evidence="2 3" key="1">
    <citation type="submission" date="2017-10" db="EMBL/GenBank/DDBJ databases">
        <title>Massilia psychrophilum sp. nov., a novel purple-pigmented bacterium isolated from Tianshan glacier, Xinjiang Municipality, China.</title>
        <authorList>
            <person name="Wang H."/>
        </authorList>
    </citation>
    <scope>NUCLEOTIDE SEQUENCE [LARGE SCALE GENOMIC DNA]</scope>
    <source>
        <strain evidence="2 3">JCM 30074</strain>
    </source>
</reference>
<dbReference type="InterPro" id="IPR010718">
    <property type="entry name" value="DUF1294"/>
</dbReference>
<keyword evidence="3" id="KW-1185">Reference proteome</keyword>
<organism evidence="2 3">
    <name type="scientific">Massilia eurypsychrophila</name>
    <dbReference type="NCBI Taxonomy" id="1485217"/>
    <lineage>
        <taxon>Bacteria</taxon>
        <taxon>Pseudomonadati</taxon>
        <taxon>Pseudomonadota</taxon>
        <taxon>Betaproteobacteria</taxon>
        <taxon>Burkholderiales</taxon>
        <taxon>Oxalobacteraceae</taxon>
        <taxon>Telluria group</taxon>
        <taxon>Massilia</taxon>
    </lineage>
</organism>
<keyword evidence="1" id="KW-0812">Transmembrane</keyword>
<evidence type="ECO:0000313" key="2">
    <source>
        <dbReference type="EMBL" id="PIL43051.1"/>
    </source>
</evidence>
<dbReference type="AlphaFoldDB" id="A0A2G8TAI8"/>
<feature type="transmembrane region" description="Helical" evidence="1">
    <location>
        <begin position="90"/>
        <end position="108"/>
    </location>
</feature>
<dbReference type="EMBL" id="PDOC01000017">
    <property type="protein sequence ID" value="PIL43051.1"/>
    <property type="molecule type" value="Genomic_DNA"/>
</dbReference>
<keyword evidence="1" id="KW-0472">Membrane</keyword>
<protein>
    <submittedName>
        <fullName evidence="2">Cold-shock protein</fullName>
    </submittedName>
</protein>
<dbReference type="OrthoDB" id="72963at2"/>
<feature type="transmembrane region" description="Helical" evidence="1">
    <location>
        <begin position="26"/>
        <end position="43"/>
    </location>
</feature>
<name>A0A2G8TAI8_9BURK</name>